<gene>
    <name evidence="3" type="ORF">SCHPADRAFT_909649</name>
</gene>
<evidence type="ECO:0000313" key="3">
    <source>
        <dbReference type="EMBL" id="KLO07260.1"/>
    </source>
</evidence>
<keyword evidence="4" id="KW-1185">Reference proteome</keyword>
<dbReference type="STRING" id="27342.A0A0H2R635"/>
<evidence type="ECO:0000313" key="4">
    <source>
        <dbReference type="Proteomes" id="UP000053477"/>
    </source>
</evidence>
<dbReference type="Proteomes" id="UP000053477">
    <property type="component" value="Unassembled WGS sequence"/>
</dbReference>
<dbReference type="EMBL" id="KQ086150">
    <property type="protein sequence ID" value="KLO07260.1"/>
    <property type="molecule type" value="Genomic_DNA"/>
</dbReference>
<accession>A0A0H2R635</accession>
<dbReference type="OrthoDB" id="2958007at2759"/>
<feature type="transmembrane region" description="Helical" evidence="1">
    <location>
        <begin position="172"/>
        <end position="191"/>
    </location>
</feature>
<proteinExistence type="predicted"/>
<keyword evidence="1" id="KW-0812">Transmembrane</keyword>
<name>A0A0H2R635_9AGAM</name>
<feature type="domain" description="DUF6533" evidence="2">
    <location>
        <begin position="23"/>
        <end position="66"/>
    </location>
</feature>
<feature type="transmembrane region" description="Helical" evidence="1">
    <location>
        <begin position="57"/>
        <end position="78"/>
    </location>
</feature>
<keyword evidence="1" id="KW-0472">Membrane</keyword>
<keyword evidence="1" id="KW-1133">Transmembrane helix</keyword>
<evidence type="ECO:0000259" key="2">
    <source>
        <dbReference type="Pfam" id="PF20151"/>
    </source>
</evidence>
<organism evidence="3 4">
    <name type="scientific">Schizopora paradoxa</name>
    <dbReference type="NCBI Taxonomy" id="27342"/>
    <lineage>
        <taxon>Eukaryota</taxon>
        <taxon>Fungi</taxon>
        <taxon>Dikarya</taxon>
        <taxon>Basidiomycota</taxon>
        <taxon>Agaricomycotina</taxon>
        <taxon>Agaricomycetes</taxon>
        <taxon>Hymenochaetales</taxon>
        <taxon>Schizoporaceae</taxon>
        <taxon>Schizopora</taxon>
    </lineage>
</organism>
<feature type="transmembrane region" description="Helical" evidence="1">
    <location>
        <begin position="90"/>
        <end position="110"/>
    </location>
</feature>
<feature type="transmembrane region" description="Helical" evidence="1">
    <location>
        <begin position="122"/>
        <end position="142"/>
    </location>
</feature>
<sequence>MASQITLPSSILAQLNGAIAVKYMNFVSYSLLVYDTILTMPDEMRLIWPWEWRIGKVLYLLTRYLIYIEGTAYSVFWFDKDLDVTNCKRLFDLGSWLGVVGVMIAHWIICMRTVALWEKSKVVMALLLFMCIGTEVPSLILMHEFLRNLVWARSPFPTIAPCTVSLNSSRLFIDYVMVMSIELCVISLTIWKGVSHWKVRGSHLLKVLYRDGIVFFIGLFIMSCANAVMYISSNKQLRGVSLSELQRVLHAVLTSRIILHLRQASVDGVWGQPTTSNGMGNVDPSSAANADGDVLFQDTVMSWGSMTRTDAWAFTYTEPENVGSARASSAFAVSV</sequence>
<feature type="transmembrane region" description="Helical" evidence="1">
    <location>
        <begin position="212"/>
        <end position="231"/>
    </location>
</feature>
<evidence type="ECO:0000256" key="1">
    <source>
        <dbReference type="SAM" id="Phobius"/>
    </source>
</evidence>
<dbReference type="InParanoid" id="A0A0H2R635"/>
<reference evidence="3 4" key="1">
    <citation type="submission" date="2015-04" db="EMBL/GenBank/DDBJ databases">
        <title>Complete genome sequence of Schizopora paradoxa KUC8140, a cosmopolitan wood degrader in East Asia.</title>
        <authorList>
            <consortium name="DOE Joint Genome Institute"/>
            <person name="Min B."/>
            <person name="Park H."/>
            <person name="Jang Y."/>
            <person name="Kim J.-J."/>
            <person name="Kim K.H."/>
            <person name="Pangilinan J."/>
            <person name="Lipzen A."/>
            <person name="Riley R."/>
            <person name="Grigoriev I.V."/>
            <person name="Spatafora J.W."/>
            <person name="Choi I.-G."/>
        </authorList>
    </citation>
    <scope>NUCLEOTIDE SEQUENCE [LARGE SCALE GENOMIC DNA]</scope>
    <source>
        <strain evidence="3 4">KUC8140</strain>
    </source>
</reference>
<dbReference type="Pfam" id="PF20151">
    <property type="entry name" value="DUF6533"/>
    <property type="match status" value="1"/>
</dbReference>
<feature type="transmembrane region" description="Helical" evidence="1">
    <location>
        <begin position="20"/>
        <end position="37"/>
    </location>
</feature>
<dbReference type="InterPro" id="IPR045340">
    <property type="entry name" value="DUF6533"/>
</dbReference>
<dbReference type="AlphaFoldDB" id="A0A0H2R635"/>
<protein>
    <recommendedName>
        <fullName evidence="2">DUF6533 domain-containing protein</fullName>
    </recommendedName>
</protein>